<keyword evidence="5" id="KW-1185">Reference proteome</keyword>
<gene>
    <name evidence="4" type="ORF">SADUNF_Sadunf08G0089200</name>
</gene>
<dbReference type="GO" id="GO:0016462">
    <property type="term" value="F:pyrophosphatase activity"/>
    <property type="evidence" value="ECO:0007669"/>
    <property type="project" value="UniProtKB-ARBA"/>
</dbReference>
<dbReference type="InterPro" id="IPR027417">
    <property type="entry name" value="P-loop_NTPase"/>
</dbReference>
<accession>A0A835N1A5</accession>
<feature type="region of interest" description="Disordered" evidence="1">
    <location>
        <begin position="502"/>
        <end position="526"/>
    </location>
</feature>
<dbReference type="PROSITE" id="PS51707">
    <property type="entry name" value="CYTH"/>
    <property type="match status" value="1"/>
</dbReference>
<dbReference type="InterPro" id="IPR023577">
    <property type="entry name" value="CYTH_domain"/>
</dbReference>
<evidence type="ECO:0000259" key="3">
    <source>
        <dbReference type="PROSITE" id="PS51707"/>
    </source>
</evidence>
<name>A0A835N1A5_9ROSI</name>
<evidence type="ECO:0000256" key="2">
    <source>
        <dbReference type="SAM" id="Phobius"/>
    </source>
</evidence>
<keyword evidence="2" id="KW-1133">Transmembrane helix</keyword>
<keyword evidence="2" id="KW-0812">Transmembrane</keyword>
<dbReference type="OrthoDB" id="10257085at2759"/>
<dbReference type="Pfam" id="PF00485">
    <property type="entry name" value="PRK"/>
    <property type="match status" value="1"/>
</dbReference>
<dbReference type="EMBL" id="JADGMS010000008">
    <property type="protein sequence ID" value="KAF9677258.1"/>
    <property type="molecule type" value="Genomic_DNA"/>
</dbReference>
<dbReference type="AlphaFoldDB" id="A0A835N1A5"/>
<dbReference type="SUPFAM" id="SSF55154">
    <property type="entry name" value="CYTH-like phosphatases"/>
    <property type="match status" value="1"/>
</dbReference>
<dbReference type="Gene3D" id="3.40.50.300">
    <property type="entry name" value="P-loop containing nucleotide triphosphate hydrolases"/>
    <property type="match status" value="1"/>
</dbReference>
<reference evidence="4 5" key="1">
    <citation type="submission" date="2020-10" db="EMBL/GenBank/DDBJ databases">
        <title>Plant Genome Project.</title>
        <authorList>
            <person name="Zhang R.-G."/>
        </authorList>
    </citation>
    <scope>NUCLEOTIDE SEQUENCE [LARGE SCALE GENOMIC DNA]</scope>
    <source>
        <strain evidence="4">FAFU-HL-1</strain>
        <tissue evidence="4">Leaf</tissue>
    </source>
</reference>
<protein>
    <recommendedName>
        <fullName evidence="3">CYTH domain-containing protein</fullName>
    </recommendedName>
</protein>
<dbReference type="Proteomes" id="UP000657918">
    <property type="component" value="Chromosome 8"/>
</dbReference>
<dbReference type="PANTHER" id="PTHR10285">
    <property type="entry name" value="URIDINE KINASE"/>
    <property type="match status" value="1"/>
</dbReference>
<evidence type="ECO:0000313" key="4">
    <source>
        <dbReference type="EMBL" id="KAF9677258.1"/>
    </source>
</evidence>
<feature type="transmembrane region" description="Helical" evidence="2">
    <location>
        <begin position="686"/>
        <end position="705"/>
    </location>
</feature>
<dbReference type="GO" id="GO:0005524">
    <property type="term" value="F:ATP binding"/>
    <property type="evidence" value="ECO:0007669"/>
    <property type="project" value="InterPro"/>
</dbReference>
<proteinExistence type="predicted"/>
<comment type="caution">
    <text evidence="4">The sequence shown here is derived from an EMBL/GenBank/DDBJ whole genome shotgun (WGS) entry which is preliminary data.</text>
</comment>
<dbReference type="CDD" id="cd02028">
    <property type="entry name" value="UMPK_like"/>
    <property type="match status" value="1"/>
</dbReference>
<dbReference type="InterPro" id="IPR033469">
    <property type="entry name" value="CYTH-like_dom_sf"/>
</dbReference>
<evidence type="ECO:0000256" key="1">
    <source>
        <dbReference type="SAM" id="MobiDB-lite"/>
    </source>
</evidence>
<sequence length="707" mass="78592">MAKDTSGTESHPKRQGLLKDQVRLTKKKDSDRFEIVPIQNPLSFEKGFFVVIRACQLLAQKNDGMIMVGIAGPSGAGKTIFTEKILNFMPSVAVISMDNYNDSSRVVDGNFDDPRLTDYDILLKNVLDLKAGKSVEVPIYDFKSSSRTGYSVMNSKGQALLIMENQDPEICNCNRTLEVPSSRIVIIEGIYALSEKLRPLLDVRVSVTGGVHFDLVKRVLRDIHRAGQEPEEIIQQISETVYPMYKAFIEPDLKTAHIKITNKFNPFSGFQSPTYILKDTAVYPLQKGIFLIFLLFKSAVVPVTSAKKVTVEQIKPLLSEDHKETMEQIYDIYLLPPGEDQESCQSYLRMRNKDGKYNLMFEEWVADVPFIISPRITFEVTVKLLSGLMALGYTIAAILQRSSHSFSDDMVCVKIDWLGQLNRQYVQVQGRDRLVVKYIADQLGLEGSYTPHTYIEQIQLERLVNEVMALPDDLKTKLSLDEDLVSSPKEALLRASAGRATRRIKKGKSGMSHSYSSQRDKNLSKLTGPAATCNTFDDRNLESPAALANQGAITQLSEQISSLNDRMDEFTTCIEELNSKLIIKKNSPDQHNMALQAKVCNGSAPTSYFVTGLGNGSLTGSRMSNSSSSSQLAKETPLMEEISGIARAQRQVILQVDTLSNLLRDSLGGTSQEVRKNRNSLAVRDGLAPLIAAVAIGCVGLCWFIRA</sequence>
<dbReference type="GO" id="GO:0016301">
    <property type="term" value="F:kinase activity"/>
    <property type="evidence" value="ECO:0007669"/>
    <property type="project" value="InterPro"/>
</dbReference>
<organism evidence="4 5">
    <name type="scientific">Salix dunnii</name>
    <dbReference type="NCBI Taxonomy" id="1413687"/>
    <lineage>
        <taxon>Eukaryota</taxon>
        <taxon>Viridiplantae</taxon>
        <taxon>Streptophyta</taxon>
        <taxon>Embryophyta</taxon>
        <taxon>Tracheophyta</taxon>
        <taxon>Spermatophyta</taxon>
        <taxon>Magnoliopsida</taxon>
        <taxon>eudicotyledons</taxon>
        <taxon>Gunneridae</taxon>
        <taxon>Pentapetalae</taxon>
        <taxon>rosids</taxon>
        <taxon>fabids</taxon>
        <taxon>Malpighiales</taxon>
        <taxon>Salicaceae</taxon>
        <taxon>Saliceae</taxon>
        <taxon>Salix</taxon>
    </lineage>
</organism>
<dbReference type="InterPro" id="IPR006083">
    <property type="entry name" value="PRK/URK"/>
</dbReference>
<dbReference type="SUPFAM" id="SSF52540">
    <property type="entry name" value="P-loop containing nucleoside triphosphate hydrolases"/>
    <property type="match status" value="1"/>
</dbReference>
<keyword evidence="2" id="KW-0472">Membrane</keyword>
<dbReference type="Pfam" id="PF01928">
    <property type="entry name" value="CYTH"/>
    <property type="match status" value="1"/>
</dbReference>
<dbReference type="PRINTS" id="PR00988">
    <property type="entry name" value="URIDINKINASE"/>
</dbReference>
<evidence type="ECO:0000313" key="5">
    <source>
        <dbReference type="Proteomes" id="UP000657918"/>
    </source>
</evidence>
<feature type="domain" description="CYTH" evidence="3">
    <location>
        <begin position="291"/>
        <end position="460"/>
    </location>
</feature>